<reference evidence="2 3" key="1">
    <citation type="submission" date="2014-06" db="EMBL/GenBank/DDBJ databases">
        <title>Whole Genome Sequences of Three Symbiotic Endozoicomonas Bacteria.</title>
        <authorList>
            <person name="Neave M.J."/>
            <person name="Apprill A."/>
            <person name="Voolstra C.R."/>
        </authorList>
    </citation>
    <scope>NUCLEOTIDE SEQUENCE [LARGE SCALE GENOMIC DNA]</scope>
    <source>
        <strain evidence="2 3">DSM 25634</strain>
    </source>
</reference>
<dbReference type="STRING" id="1137799.GZ78_02110"/>
<name>A0A081NKA2_9GAMM</name>
<dbReference type="EMBL" id="JOKH01000001">
    <property type="protein sequence ID" value="KEQ18875.1"/>
    <property type="molecule type" value="Genomic_DNA"/>
</dbReference>
<keyword evidence="3" id="KW-1185">Reference proteome</keyword>
<evidence type="ECO:0000313" key="3">
    <source>
        <dbReference type="Proteomes" id="UP000028073"/>
    </source>
</evidence>
<protein>
    <submittedName>
        <fullName evidence="2">Uncharacterized protein</fullName>
    </submittedName>
</protein>
<dbReference type="AlphaFoldDB" id="A0A081NKA2"/>
<accession>A0A081NKA2</accession>
<sequence length="149" mass="16906">MAILSGCASQPPAPLEKLLTEQPPQTEEELIGAIEKLRSESKELTISNNMYRRQLSLNYEEDANHISDHQKKVIKLFFQTLPDRDNLSIILSISPSSDEGFNSINDAWVRVQELRSYLQDYSVQIEELYIPDQEPDTVTIQVLGGDSVQ</sequence>
<comment type="caution">
    <text evidence="2">The sequence shown here is derived from an EMBL/GenBank/DDBJ whole genome shotgun (WGS) entry which is preliminary data.</text>
</comment>
<gene>
    <name evidence="2" type="ORF">GZ78_02110</name>
</gene>
<organism evidence="2 3">
    <name type="scientific">Endozoicomonas numazuensis</name>
    <dbReference type="NCBI Taxonomy" id="1137799"/>
    <lineage>
        <taxon>Bacteria</taxon>
        <taxon>Pseudomonadati</taxon>
        <taxon>Pseudomonadota</taxon>
        <taxon>Gammaproteobacteria</taxon>
        <taxon>Oceanospirillales</taxon>
        <taxon>Endozoicomonadaceae</taxon>
        <taxon>Endozoicomonas</taxon>
    </lineage>
</organism>
<evidence type="ECO:0000313" key="2">
    <source>
        <dbReference type="EMBL" id="KEQ18875.1"/>
    </source>
</evidence>
<evidence type="ECO:0000256" key="1">
    <source>
        <dbReference type="SAM" id="MobiDB-lite"/>
    </source>
</evidence>
<dbReference type="Proteomes" id="UP000028073">
    <property type="component" value="Unassembled WGS sequence"/>
</dbReference>
<feature type="region of interest" description="Disordered" evidence="1">
    <location>
        <begin position="1"/>
        <end position="24"/>
    </location>
</feature>
<proteinExistence type="predicted"/>